<dbReference type="InterPro" id="IPR035964">
    <property type="entry name" value="I/LWEQ_dom_sf"/>
</dbReference>
<dbReference type="InterPro" id="IPR030224">
    <property type="entry name" value="Sla2_fam"/>
</dbReference>
<accession>A0A9J7J0X9</accession>
<dbReference type="GO" id="GO:0035615">
    <property type="term" value="F:clathrin adaptor activity"/>
    <property type="evidence" value="ECO:0007669"/>
    <property type="project" value="TreeGrafter"/>
</dbReference>
<dbReference type="InterPro" id="IPR002558">
    <property type="entry name" value="ILWEQ_dom"/>
</dbReference>
<protein>
    <submittedName>
        <fullName evidence="9">Huntingtin-interacting protein 1 isoform X3</fullName>
    </submittedName>
</protein>
<keyword evidence="3" id="KW-0963">Cytoplasm</keyword>
<evidence type="ECO:0000256" key="3">
    <source>
        <dbReference type="ARBA" id="ARBA00022490"/>
    </source>
</evidence>
<feature type="coiled-coil region" evidence="5">
    <location>
        <begin position="503"/>
        <end position="848"/>
    </location>
</feature>
<dbReference type="Proteomes" id="UP000301870">
    <property type="component" value="Chromosome 6"/>
</dbReference>
<dbReference type="Gene3D" id="1.20.5.1700">
    <property type="match status" value="2"/>
</dbReference>
<dbReference type="GO" id="GO:0048268">
    <property type="term" value="P:clathrin coat assembly"/>
    <property type="evidence" value="ECO:0007669"/>
    <property type="project" value="TreeGrafter"/>
</dbReference>
<dbReference type="CTD" id="3092"/>
<feature type="domain" description="I/LWEQ" evidence="7">
    <location>
        <begin position="1254"/>
        <end position="1491"/>
    </location>
</feature>
<feature type="domain" description="ENTH" evidence="6">
    <location>
        <begin position="20"/>
        <end position="148"/>
    </location>
</feature>
<keyword evidence="5" id="KW-0175">Coiled coil</keyword>
<dbReference type="GO" id="GO:0006897">
    <property type="term" value="P:endocytosis"/>
    <property type="evidence" value="ECO:0007669"/>
    <property type="project" value="InterPro"/>
</dbReference>
<name>A0A9J7J0X9_SPOLT</name>
<dbReference type="GO" id="GO:0080025">
    <property type="term" value="F:phosphatidylinositol-3,5-bisphosphate binding"/>
    <property type="evidence" value="ECO:0007669"/>
    <property type="project" value="TreeGrafter"/>
</dbReference>
<dbReference type="FunFam" id="1.25.40.90:FF:000012">
    <property type="entry name" value="Huntingtin interacting protein 1-related"/>
    <property type="match status" value="1"/>
</dbReference>
<dbReference type="SUPFAM" id="SSF109885">
    <property type="entry name" value="I/LWEQ domain"/>
    <property type="match status" value="1"/>
</dbReference>
<dbReference type="GO" id="GO:0007015">
    <property type="term" value="P:actin filament organization"/>
    <property type="evidence" value="ECO:0007669"/>
    <property type="project" value="TreeGrafter"/>
</dbReference>
<comment type="similarity">
    <text evidence="2">Belongs to the SLA2 family.</text>
</comment>
<evidence type="ECO:0000256" key="2">
    <source>
        <dbReference type="ARBA" id="ARBA00010135"/>
    </source>
</evidence>
<dbReference type="GO" id="GO:0043325">
    <property type="term" value="F:phosphatidylinositol-3,4-bisphosphate binding"/>
    <property type="evidence" value="ECO:0007669"/>
    <property type="project" value="TreeGrafter"/>
</dbReference>
<dbReference type="PANTHER" id="PTHR10407:SF15">
    <property type="entry name" value="HUNTINGTIN INTERACTING PROTEIN 1"/>
    <property type="match status" value="1"/>
</dbReference>
<dbReference type="SMART" id="SM00273">
    <property type="entry name" value="ENTH"/>
    <property type="match status" value="1"/>
</dbReference>
<keyword evidence="4" id="KW-0009">Actin-binding</keyword>
<dbReference type="Pfam" id="PF01608">
    <property type="entry name" value="I_LWEQ"/>
    <property type="match status" value="1"/>
</dbReference>
<evidence type="ECO:0000256" key="4">
    <source>
        <dbReference type="ARBA" id="ARBA00023203"/>
    </source>
</evidence>
<evidence type="ECO:0000256" key="5">
    <source>
        <dbReference type="SAM" id="Coils"/>
    </source>
</evidence>
<dbReference type="RefSeq" id="XP_022837805.1">
    <property type="nucleotide sequence ID" value="XM_022982037.1"/>
</dbReference>
<dbReference type="CDD" id="cd17006">
    <property type="entry name" value="ANTH_N_HIP1_like"/>
    <property type="match status" value="1"/>
</dbReference>
<dbReference type="InterPro" id="IPR013809">
    <property type="entry name" value="ENTH"/>
</dbReference>
<dbReference type="GO" id="GO:0030136">
    <property type="term" value="C:clathrin-coated vesicle"/>
    <property type="evidence" value="ECO:0007669"/>
    <property type="project" value="TreeGrafter"/>
</dbReference>
<dbReference type="Gene3D" id="1.25.40.90">
    <property type="match status" value="1"/>
</dbReference>
<feature type="coiled-coil region" evidence="5">
    <location>
        <begin position="346"/>
        <end position="412"/>
    </location>
</feature>
<dbReference type="GO" id="GO:0051015">
    <property type="term" value="F:actin filament binding"/>
    <property type="evidence" value="ECO:0007669"/>
    <property type="project" value="TreeGrafter"/>
</dbReference>
<comment type="subcellular location">
    <subcellularLocation>
        <location evidence="1">Cytoplasm</location>
    </subcellularLocation>
</comment>
<dbReference type="InterPro" id="IPR008942">
    <property type="entry name" value="ENTH_VHS"/>
</dbReference>
<sequence length="1504" mass="168904">MASLSLPRVLQLKKNSLDAEREQFEKFQTLAIQKAINANETPVKEKHVRSTLIGTFKEQSAVTYWMVAIRLPLQENRIVAWKFCHVTHKLLREGHPACLDDSQRHIGMIENLGKLWVHLREGYGKLVHLYCNLLVCKLKFHARNPRFPGNMQLTAEELDAIAENDVNNYFQLCVELFDYMDEILNLQAAVFDSLGNARANSMTASGQCRLAALIPCAQDASQLYDCNVRLLFRLHASLPADTLAGHRERFRQQFKKLSSFYKHASSLQYYRNLLTLPVLPSNPPNFLQQSDFGTYVTPVVTIPEPPPDEVDSVGSLIDTSDTMSQATMDNLEDFDRPSPSPQPDPIVERDRLIDHLQNELKRMRSEVSQLVQERNTMIGSMREHCSRIESQLHNAKVELEEEKHKAEILAVQTPEIKQKLTETEEKAKVTDEKFQKLKGAYTQLREEHITLIRQKAEVDKLSASLRAAAAQHESARLALQQQLNDRNKDVELLQQSASSSEEIEAYKSEILSLRTELEQSRQKELELETLKASMEALEIEHNTATKEQEEKLTTVTNELKETTETLEKIKQEKEEREVELSKVKEELVGLRESSGEEYKKVVEEKEAALKQVAELQQQHLQEKEEIRELNNECEKLRLEMATKSLEFDNSISEKESKIKESLDQLEELRVELENSKTDYESKINDSATEMSKLQERIDELVQYQVSAETLKAELAKDGNELSIKVKELLQEKEKLQSSLQEQLTEISNLESKLKDLEETKNQEVTGLKEEIQKTIDEKNTEINRLQTMLDEKSEFGQRQLSETENLSKNILELETTIRDTNIQLQEQKAAYENQLKDCNCEITILKEKLQTVTESKDEIIGNLKGMVAEKDGQVIALNVEVTQLADENTRLKDELNETQAELEIGRNEFLTLREEHENIVNMNENNLTIKNLELRDLHEKINELTAQKAEVEQEKEKISNEMNLEKEVLESKILELTVAHDNLIKAHEEEKSEKEAQVTELNNEISNLKSEFEQFKDEKENEIQSLNDKIGSQEASFNEQVALKDATIAEAEANIQKLKDEFEELQQQKLKEKEDMDNVMSERERERQDLLQHNTVLEADLAAVKRQLEEAQKALQNQTTRLVTCAGEVALEVANGALESFENGHASDTVTAAADLAAKALDELARHTEVSGNEESVLKSAMFAAHNTAQLSAYVADVTNVSTDIALAEKLNNECRSMLMATKECLESIKGGSIVGSHCSDARSRVRSLMTSAAAADRLNSGARSVDDELADMDRAIEEAASQIENMLAATRAGTSGVKLEVNGKILDACTTLMGAVKILVQDARHLQNELGDPKTRQKMYRKNPQWSEGLISAAKAVVFAAKLLVTSADEAVGAAGQVEGVSAAAHEVAGSTAQLVAASRARAAPASPALARLTAASRAVAAATGALVAAVKSGSALVLEQEALDTSSLSLTATRRLEMESKVRSLKLETALDAERARLAALRKRHYQLAQLEENGNVENGKD</sequence>
<dbReference type="SMART" id="SM00307">
    <property type="entry name" value="ILWEQ"/>
    <property type="match status" value="1"/>
</dbReference>
<dbReference type="Gene3D" id="1.20.1410.10">
    <property type="entry name" value="I/LWEQ domain"/>
    <property type="match status" value="1"/>
</dbReference>
<organism evidence="8 9">
    <name type="scientific">Spodoptera litura</name>
    <name type="common">Asian cotton leafworm</name>
    <dbReference type="NCBI Taxonomy" id="69820"/>
    <lineage>
        <taxon>Eukaryota</taxon>
        <taxon>Metazoa</taxon>
        <taxon>Ecdysozoa</taxon>
        <taxon>Arthropoda</taxon>
        <taxon>Hexapoda</taxon>
        <taxon>Insecta</taxon>
        <taxon>Pterygota</taxon>
        <taxon>Neoptera</taxon>
        <taxon>Endopterygota</taxon>
        <taxon>Lepidoptera</taxon>
        <taxon>Glossata</taxon>
        <taxon>Ditrysia</taxon>
        <taxon>Noctuoidea</taxon>
        <taxon>Noctuidae</taxon>
        <taxon>Amphipyrinae</taxon>
        <taxon>Spodoptera</taxon>
    </lineage>
</organism>
<evidence type="ECO:0000313" key="9">
    <source>
        <dbReference type="RefSeq" id="XP_022837805.1"/>
    </source>
</evidence>
<dbReference type="PANTHER" id="PTHR10407">
    <property type="entry name" value="HUNTINGTIN INTERACTING PROTEIN 1"/>
    <property type="match status" value="1"/>
</dbReference>
<evidence type="ECO:0000259" key="7">
    <source>
        <dbReference type="PROSITE" id="PS50945"/>
    </source>
</evidence>
<dbReference type="SUPFAM" id="SSF48464">
    <property type="entry name" value="ENTH/VHS domain"/>
    <property type="match status" value="1"/>
</dbReference>
<feature type="coiled-coil region" evidence="5">
    <location>
        <begin position="874"/>
        <end position="1121"/>
    </location>
</feature>
<gene>
    <name evidence="9" type="primary">LOC111364976</name>
</gene>
<dbReference type="GO" id="GO:0032051">
    <property type="term" value="F:clathrin light chain binding"/>
    <property type="evidence" value="ECO:0007669"/>
    <property type="project" value="TreeGrafter"/>
</dbReference>
<dbReference type="GO" id="GO:0030864">
    <property type="term" value="C:cortical actin cytoskeleton"/>
    <property type="evidence" value="ECO:0007669"/>
    <property type="project" value="TreeGrafter"/>
</dbReference>
<evidence type="ECO:0000256" key="1">
    <source>
        <dbReference type="ARBA" id="ARBA00004496"/>
    </source>
</evidence>
<keyword evidence="8" id="KW-1185">Reference proteome</keyword>
<dbReference type="PROSITE" id="PS50942">
    <property type="entry name" value="ENTH"/>
    <property type="match status" value="1"/>
</dbReference>
<proteinExistence type="inferred from homology"/>
<dbReference type="Pfam" id="PF07651">
    <property type="entry name" value="ANTH"/>
    <property type="match status" value="1"/>
</dbReference>
<feature type="coiled-coil region" evidence="5">
    <location>
        <begin position="1263"/>
        <end position="1290"/>
    </location>
</feature>
<dbReference type="PROSITE" id="PS50945">
    <property type="entry name" value="I_LWEQ"/>
    <property type="match status" value="1"/>
</dbReference>
<dbReference type="InterPro" id="IPR011417">
    <property type="entry name" value="ANTH_dom"/>
</dbReference>
<evidence type="ECO:0000313" key="8">
    <source>
        <dbReference type="Proteomes" id="UP000301870"/>
    </source>
</evidence>
<reference evidence="9" key="1">
    <citation type="submission" date="2025-08" db="UniProtKB">
        <authorList>
            <consortium name="RefSeq"/>
        </authorList>
    </citation>
    <scope>IDENTIFICATION</scope>
    <source>
        <strain evidence="9">Ishihara</strain>
        <tissue evidence="9">Whole body</tissue>
    </source>
</reference>
<evidence type="ECO:0000259" key="6">
    <source>
        <dbReference type="PROSITE" id="PS50942"/>
    </source>
</evidence>
<dbReference type="GeneID" id="111364976"/>